<evidence type="ECO:0000256" key="5">
    <source>
        <dbReference type="ARBA" id="ARBA00023136"/>
    </source>
</evidence>
<evidence type="ECO:0000256" key="6">
    <source>
        <dbReference type="RuleBase" id="RU368066"/>
    </source>
</evidence>
<comment type="subcellular location">
    <subcellularLocation>
        <location evidence="6">Cell membrane</location>
        <topology evidence="6">Multi-pass membrane protein</topology>
    </subcellularLocation>
    <subcellularLocation>
        <location evidence="1">Membrane</location>
        <topology evidence="1">Multi-pass membrane protein</topology>
    </subcellularLocation>
</comment>
<comment type="function">
    <text evidence="6">Choline transporter.</text>
</comment>
<proteinExistence type="inferred from homology"/>
<keyword evidence="9" id="KW-1185">Reference proteome</keyword>
<dbReference type="OrthoDB" id="420519at2759"/>
<name>D7EHS2_TRICA</name>
<protein>
    <recommendedName>
        <fullName evidence="6">Choline transporter-like protein</fullName>
    </recommendedName>
</protein>
<feature type="transmembrane region" description="Helical" evidence="6">
    <location>
        <begin position="245"/>
        <end position="268"/>
    </location>
</feature>
<evidence type="ECO:0000256" key="4">
    <source>
        <dbReference type="ARBA" id="ARBA00022989"/>
    </source>
</evidence>
<feature type="compositionally biased region" description="Basic and acidic residues" evidence="7">
    <location>
        <begin position="11"/>
        <end position="23"/>
    </location>
</feature>
<accession>D7EHS2</accession>
<feature type="transmembrane region" description="Helical" evidence="6">
    <location>
        <begin position="43"/>
        <end position="63"/>
    </location>
</feature>
<dbReference type="Pfam" id="PF04515">
    <property type="entry name" value="Choline_transpo"/>
    <property type="match status" value="1"/>
</dbReference>
<feature type="transmembrane region" description="Helical" evidence="6">
    <location>
        <begin position="176"/>
        <end position="194"/>
    </location>
</feature>
<keyword evidence="5 6" id="KW-0472">Membrane</keyword>
<gene>
    <name evidence="8" type="primary">AUGUSTUS-3.0.2_02272</name>
    <name evidence="8" type="ORF">TcasGA2_TC002272</name>
</gene>
<evidence type="ECO:0000256" key="3">
    <source>
        <dbReference type="ARBA" id="ARBA00022692"/>
    </source>
</evidence>
<dbReference type="GO" id="GO:0005886">
    <property type="term" value="C:plasma membrane"/>
    <property type="evidence" value="ECO:0007669"/>
    <property type="project" value="UniProtKB-SubCell"/>
</dbReference>
<evidence type="ECO:0000313" key="9">
    <source>
        <dbReference type="Proteomes" id="UP000007266"/>
    </source>
</evidence>
<sequence length="617" mass="70742">MGAKISTGEKIQPREFTEKFQRSESEASDDFKTKQRSTTDACFLIFLSLFLTVLLCFLGYCICNGDIFRIINGYDNCGNVCGRYNVIHHGEIRDEVCQESSTWSKPYHIVIRSNDSSVIERKCVSDCNDNGGYRKFFNRCVPVQSTKVVNTFFSKTGIKNFFQEVSEDFHLCWPEFLYLCLIALAFSVLILFLFRYVVGIVVWVVLIGVVLACCIATIILWILWNQSRSNRPEKLISDVDFRKTGTYLAFAIIATVVTVIVILVIIVMRKRIELVVQLFKEAGKAVAAVPLLLLQPILTFLSLAVVITLWFYFCLWIESSGYLTEKKPHVYYYEKDKWMVITRWYNLLAMLWMCQFVIGCQHMVIAGTVSDWYFTRNKDELGTPILKSGYNLVRYHLGSVALGSFLIAIVQFVRVILKCAEKYLHSHRGKCVDYLLKCCHCCLYCFEKILKYMSRNAYIEIAMYGYSFCQAGRQAFRLLVANVLRVTAINSVGDFVLFLGKVLVVAATVLIGTKMLQNKEGLQHMWVPLTLAGLFAYFVAHCFMTVYEMAIDTIFLCFCEDCEQNDGIAKPYYMSRGLMEFVENSKKVLESHDCRQKGSQAWQEKVPSISDSVEKKI</sequence>
<feature type="transmembrane region" description="Helical" evidence="6">
    <location>
        <begin position="288"/>
        <end position="317"/>
    </location>
</feature>
<evidence type="ECO:0000256" key="2">
    <source>
        <dbReference type="ARBA" id="ARBA00007168"/>
    </source>
</evidence>
<dbReference type="PANTHER" id="PTHR12385:SF96">
    <property type="entry name" value="CHOLINE TRANSPORTER-LIKE PROTEIN"/>
    <property type="match status" value="1"/>
</dbReference>
<dbReference type="GO" id="GO:0055085">
    <property type="term" value="P:transmembrane transport"/>
    <property type="evidence" value="ECO:0000318"/>
    <property type="project" value="GO_Central"/>
</dbReference>
<dbReference type="GO" id="GO:0022857">
    <property type="term" value="F:transmembrane transporter activity"/>
    <property type="evidence" value="ECO:0000318"/>
    <property type="project" value="GO_Central"/>
</dbReference>
<reference evidence="8 9" key="2">
    <citation type="journal article" date="2010" name="Nucleic Acids Res.">
        <title>BeetleBase in 2010: revisions to provide comprehensive genomic information for Tribolium castaneum.</title>
        <authorList>
            <person name="Kim H.S."/>
            <person name="Murphy T."/>
            <person name="Xia J."/>
            <person name="Caragea D."/>
            <person name="Park Y."/>
            <person name="Beeman R.W."/>
            <person name="Lorenzen M.D."/>
            <person name="Butcher S."/>
            <person name="Manak J.R."/>
            <person name="Brown S.J."/>
        </authorList>
    </citation>
    <scope>NUCLEOTIDE SEQUENCE [LARGE SCALE GENOMIC DNA]</scope>
    <source>
        <strain evidence="8 9">Georgia GA2</strain>
    </source>
</reference>
<dbReference type="PANTHER" id="PTHR12385">
    <property type="entry name" value="CHOLINE TRANSPORTER-LIKE (SLC FAMILY 44)"/>
    <property type="match status" value="1"/>
</dbReference>
<organism evidence="8 9">
    <name type="scientific">Tribolium castaneum</name>
    <name type="common">Red flour beetle</name>
    <dbReference type="NCBI Taxonomy" id="7070"/>
    <lineage>
        <taxon>Eukaryota</taxon>
        <taxon>Metazoa</taxon>
        <taxon>Ecdysozoa</taxon>
        <taxon>Arthropoda</taxon>
        <taxon>Hexapoda</taxon>
        <taxon>Insecta</taxon>
        <taxon>Pterygota</taxon>
        <taxon>Neoptera</taxon>
        <taxon>Endopterygota</taxon>
        <taxon>Coleoptera</taxon>
        <taxon>Polyphaga</taxon>
        <taxon>Cucujiformia</taxon>
        <taxon>Tenebrionidae</taxon>
        <taxon>Tenebrionidae incertae sedis</taxon>
        <taxon>Tribolium</taxon>
    </lineage>
</organism>
<feature type="transmembrane region" description="Helical" evidence="6">
    <location>
        <begin position="200"/>
        <end position="224"/>
    </location>
</feature>
<dbReference type="GO" id="GO:0016020">
    <property type="term" value="C:membrane"/>
    <property type="evidence" value="ECO:0000318"/>
    <property type="project" value="GO_Central"/>
</dbReference>
<feature type="transmembrane region" description="Helical" evidence="6">
    <location>
        <begin position="495"/>
        <end position="513"/>
    </location>
</feature>
<feature type="region of interest" description="Disordered" evidence="7">
    <location>
        <begin position="1"/>
        <end position="23"/>
    </location>
</feature>
<keyword evidence="4 6" id="KW-1133">Transmembrane helix</keyword>
<feature type="transmembrane region" description="Helical" evidence="6">
    <location>
        <begin position="395"/>
        <end position="417"/>
    </location>
</feature>
<feature type="transmembrane region" description="Helical" evidence="6">
    <location>
        <begin position="525"/>
        <end position="547"/>
    </location>
</feature>
<dbReference type="AlphaFoldDB" id="D7EHS2"/>
<dbReference type="KEGG" id="tca:103314546"/>
<reference evidence="8 9" key="1">
    <citation type="journal article" date="2008" name="Nature">
        <title>The genome of the model beetle and pest Tribolium castaneum.</title>
        <authorList>
            <consortium name="Tribolium Genome Sequencing Consortium"/>
            <person name="Richards S."/>
            <person name="Gibbs R.A."/>
            <person name="Weinstock G.M."/>
            <person name="Brown S.J."/>
            <person name="Denell R."/>
            <person name="Beeman R.W."/>
            <person name="Gibbs R."/>
            <person name="Beeman R.W."/>
            <person name="Brown S.J."/>
            <person name="Bucher G."/>
            <person name="Friedrich M."/>
            <person name="Grimmelikhuijzen C.J."/>
            <person name="Klingler M."/>
            <person name="Lorenzen M."/>
            <person name="Richards S."/>
            <person name="Roth S."/>
            <person name="Schroder R."/>
            <person name="Tautz D."/>
            <person name="Zdobnov E.M."/>
            <person name="Muzny D."/>
            <person name="Gibbs R.A."/>
            <person name="Weinstock G.M."/>
            <person name="Attaway T."/>
            <person name="Bell S."/>
            <person name="Buhay C.J."/>
            <person name="Chandrabose M.N."/>
            <person name="Chavez D."/>
            <person name="Clerk-Blankenburg K.P."/>
            <person name="Cree A."/>
            <person name="Dao M."/>
            <person name="Davis C."/>
            <person name="Chacko J."/>
            <person name="Dinh H."/>
            <person name="Dugan-Rocha S."/>
            <person name="Fowler G."/>
            <person name="Garner T.T."/>
            <person name="Garnes J."/>
            <person name="Gnirke A."/>
            <person name="Hawes A."/>
            <person name="Hernandez J."/>
            <person name="Hines S."/>
            <person name="Holder M."/>
            <person name="Hume J."/>
            <person name="Jhangiani S.N."/>
            <person name="Joshi V."/>
            <person name="Khan Z.M."/>
            <person name="Jackson L."/>
            <person name="Kovar C."/>
            <person name="Kowis A."/>
            <person name="Lee S."/>
            <person name="Lewis L.R."/>
            <person name="Margolis J."/>
            <person name="Morgan M."/>
            <person name="Nazareth L.V."/>
            <person name="Nguyen N."/>
            <person name="Okwuonu G."/>
            <person name="Parker D."/>
            <person name="Richards S."/>
            <person name="Ruiz S.J."/>
            <person name="Santibanez J."/>
            <person name="Savard J."/>
            <person name="Scherer S.E."/>
            <person name="Schneider B."/>
            <person name="Sodergren E."/>
            <person name="Tautz D."/>
            <person name="Vattahil S."/>
            <person name="Villasana D."/>
            <person name="White C.S."/>
            <person name="Wright R."/>
            <person name="Park Y."/>
            <person name="Beeman R.W."/>
            <person name="Lord J."/>
            <person name="Oppert B."/>
            <person name="Lorenzen M."/>
            <person name="Brown S."/>
            <person name="Wang L."/>
            <person name="Savard J."/>
            <person name="Tautz D."/>
            <person name="Richards S."/>
            <person name="Weinstock G."/>
            <person name="Gibbs R.A."/>
            <person name="Liu Y."/>
            <person name="Worley K."/>
            <person name="Weinstock G."/>
            <person name="Elsik C.G."/>
            <person name="Reese J.T."/>
            <person name="Elhaik E."/>
            <person name="Landan G."/>
            <person name="Graur D."/>
            <person name="Arensburger P."/>
            <person name="Atkinson P."/>
            <person name="Beeman R.W."/>
            <person name="Beidler J."/>
            <person name="Brown S.J."/>
            <person name="Demuth J.P."/>
            <person name="Drury D.W."/>
            <person name="Du Y.Z."/>
            <person name="Fujiwara H."/>
            <person name="Lorenzen M."/>
            <person name="Maselli V."/>
            <person name="Osanai M."/>
            <person name="Park Y."/>
            <person name="Robertson H.M."/>
            <person name="Tu Z."/>
            <person name="Wang J.J."/>
            <person name="Wang S."/>
            <person name="Richards S."/>
            <person name="Song H."/>
            <person name="Zhang L."/>
            <person name="Sodergren E."/>
            <person name="Werner D."/>
            <person name="Stanke M."/>
            <person name="Morgenstern B."/>
            <person name="Solovyev V."/>
            <person name="Kosarev P."/>
            <person name="Brown G."/>
            <person name="Chen H.C."/>
            <person name="Ermolaeva O."/>
            <person name="Hlavina W."/>
            <person name="Kapustin Y."/>
            <person name="Kiryutin B."/>
            <person name="Kitts P."/>
            <person name="Maglott D."/>
            <person name="Pruitt K."/>
            <person name="Sapojnikov V."/>
            <person name="Souvorov A."/>
            <person name="Mackey A.J."/>
            <person name="Waterhouse R.M."/>
            <person name="Wyder S."/>
            <person name="Zdobnov E.M."/>
            <person name="Zdobnov E.M."/>
            <person name="Wyder S."/>
            <person name="Kriventseva E.V."/>
            <person name="Kadowaki T."/>
            <person name="Bork P."/>
            <person name="Aranda M."/>
            <person name="Bao R."/>
            <person name="Beermann A."/>
            <person name="Berns N."/>
            <person name="Bolognesi R."/>
            <person name="Bonneton F."/>
            <person name="Bopp D."/>
            <person name="Brown S.J."/>
            <person name="Bucher G."/>
            <person name="Butts T."/>
            <person name="Chaumot A."/>
            <person name="Denell R.E."/>
            <person name="Ferrier D.E."/>
            <person name="Friedrich M."/>
            <person name="Gordon C.M."/>
            <person name="Jindra M."/>
            <person name="Klingler M."/>
            <person name="Lan Q."/>
            <person name="Lattorff H.M."/>
            <person name="Laudet V."/>
            <person name="von Levetsow C."/>
            <person name="Liu Z."/>
            <person name="Lutz R."/>
            <person name="Lynch J.A."/>
            <person name="da Fonseca R.N."/>
            <person name="Posnien N."/>
            <person name="Reuter R."/>
            <person name="Roth S."/>
            <person name="Savard J."/>
            <person name="Schinko J.B."/>
            <person name="Schmitt C."/>
            <person name="Schoppmeier M."/>
            <person name="Schroder R."/>
            <person name="Shippy T.D."/>
            <person name="Simonnet F."/>
            <person name="Marques-Souza H."/>
            <person name="Tautz D."/>
            <person name="Tomoyasu Y."/>
            <person name="Trauner J."/>
            <person name="Van der Zee M."/>
            <person name="Vervoort M."/>
            <person name="Wittkopp N."/>
            <person name="Wimmer E.A."/>
            <person name="Yang X."/>
            <person name="Jones A.K."/>
            <person name="Sattelle D.B."/>
            <person name="Ebert P.R."/>
            <person name="Nelson D."/>
            <person name="Scott J.G."/>
            <person name="Beeman R.W."/>
            <person name="Muthukrishnan S."/>
            <person name="Kramer K.J."/>
            <person name="Arakane Y."/>
            <person name="Beeman R.W."/>
            <person name="Zhu Q."/>
            <person name="Hogenkamp D."/>
            <person name="Dixit R."/>
            <person name="Oppert B."/>
            <person name="Jiang H."/>
            <person name="Zou Z."/>
            <person name="Marshall J."/>
            <person name="Elpidina E."/>
            <person name="Vinokurov K."/>
            <person name="Oppert C."/>
            <person name="Zou Z."/>
            <person name="Evans J."/>
            <person name="Lu Z."/>
            <person name="Zhao P."/>
            <person name="Sumathipala N."/>
            <person name="Altincicek B."/>
            <person name="Vilcinskas A."/>
            <person name="Williams M."/>
            <person name="Hultmark D."/>
            <person name="Hetru C."/>
            <person name="Jiang H."/>
            <person name="Grimmelikhuijzen C.J."/>
            <person name="Hauser F."/>
            <person name="Cazzamali G."/>
            <person name="Williamson M."/>
            <person name="Park Y."/>
            <person name="Li B."/>
            <person name="Tanaka Y."/>
            <person name="Predel R."/>
            <person name="Neupert S."/>
            <person name="Schachtner J."/>
            <person name="Verleyen P."/>
            <person name="Raible F."/>
            <person name="Bork P."/>
            <person name="Friedrich M."/>
            <person name="Walden K.K."/>
            <person name="Robertson H.M."/>
            <person name="Angeli S."/>
            <person name="Foret S."/>
            <person name="Bucher G."/>
            <person name="Schuetz S."/>
            <person name="Maleszka R."/>
            <person name="Wimmer E.A."/>
            <person name="Beeman R.W."/>
            <person name="Lorenzen M."/>
            <person name="Tomoyasu Y."/>
            <person name="Miller S.C."/>
            <person name="Grossmann D."/>
            <person name="Bucher G."/>
        </authorList>
    </citation>
    <scope>NUCLEOTIDE SEQUENCE [LARGE SCALE GENOMIC DNA]</scope>
    <source>
        <strain evidence="8 9">Georgia GA2</strain>
    </source>
</reference>
<comment type="similarity">
    <text evidence="2 6">Belongs to the CTL (choline transporter-like) family.</text>
</comment>
<feature type="transmembrane region" description="Helical" evidence="6">
    <location>
        <begin position="347"/>
        <end position="375"/>
    </location>
</feature>
<dbReference type="InterPro" id="IPR007603">
    <property type="entry name" value="Choline_transptr-like"/>
</dbReference>
<dbReference type="HOGENOM" id="CLU_984590_0_0_1"/>
<dbReference type="Proteomes" id="UP000007266">
    <property type="component" value="Unassembled WGS sequence"/>
</dbReference>
<dbReference type="InParanoid" id="D7EHS2"/>
<evidence type="ECO:0000256" key="1">
    <source>
        <dbReference type="ARBA" id="ARBA00004141"/>
    </source>
</evidence>
<dbReference type="OMA" id="VKWINIF"/>
<evidence type="ECO:0000313" key="8">
    <source>
        <dbReference type="EMBL" id="EFA12126.2"/>
    </source>
</evidence>
<dbReference type="EMBL" id="KQ973114">
    <property type="protein sequence ID" value="EFA12126.2"/>
    <property type="molecule type" value="Genomic_DNA"/>
</dbReference>
<evidence type="ECO:0000256" key="7">
    <source>
        <dbReference type="SAM" id="MobiDB-lite"/>
    </source>
</evidence>
<keyword evidence="3 6" id="KW-0812">Transmembrane</keyword>